<organism evidence="2 3">
    <name type="scientific">Streptomyces cacaoi</name>
    <dbReference type="NCBI Taxonomy" id="1898"/>
    <lineage>
        <taxon>Bacteria</taxon>
        <taxon>Bacillati</taxon>
        <taxon>Actinomycetota</taxon>
        <taxon>Actinomycetes</taxon>
        <taxon>Kitasatosporales</taxon>
        <taxon>Streptomycetaceae</taxon>
        <taxon>Streptomyces</taxon>
    </lineage>
</organism>
<sequence length="152" mass="15245">MLDAQQEERAPGGAQIDGVAGVFHGVDLSVRPGARPGAGEVRRPAAGAWGLPWAGGEGRPGGPRHGGRAAGEGTPAARPGSRVVGSVPARGPAGRRGPVRGVPVASGGRSRSAAGREPRWRRAGGAVPDGAVPDGRVPAVGVVLSGRRCRWR</sequence>
<dbReference type="EMBL" id="BJMM01000009">
    <property type="protein sequence ID" value="GEB49844.1"/>
    <property type="molecule type" value="Genomic_DNA"/>
</dbReference>
<proteinExistence type="predicted"/>
<name>A0A4Y3QWT6_STRCI</name>
<evidence type="ECO:0000313" key="3">
    <source>
        <dbReference type="Proteomes" id="UP000319210"/>
    </source>
</evidence>
<dbReference type="AlphaFoldDB" id="A0A4Y3QWT6"/>
<gene>
    <name evidence="2" type="ORF">SCA03_23950</name>
</gene>
<accession>A0A4Y3QWT6</accession>
<feature type="compositionally biased region" description="Low complexity" evidence="1">
    <location>
        <begin position="85"/>
        <end position="113"/>
    </location>
</feature>
<dbReference type="Proteomes" id="UP000319210">
    <property type="component" value="Unassembled WGS sequence"/>
</dbReference>
<feature type="region of interest" description="Disordered" evidence="1">
    <location>
        <begin position="28"/>
        <end position="132"/>
    </location>
</feature>
<comment type="caution">
    <text evidence="2">The sequence shown here is derived from an EMBL/GenBank/DDBJ whole genome shotgun (WGS) entry which is preliminary data.</text>
</comment>
<evidence type="ECO:0000313" key="2">
    <source>
        <dbReference type="EMBL" id="GEB49844.1"/>
    </source>
</evidence>
<protein>
    <submittedName>
        <fullName evidence="2">Uncharacterized protein</fullName>
    </submittedName>
</protein>
<keyword evidence="3" id="KW-1185">Reference proteome</keyword>
<feature type="compositionally biased region" description="Gly residues" evidence="1">
    <location>
        <begin position="53"/>
        <end position="70"/>
    </location>
</feature>
<reference evidence="2 3" key="1">
    <citation type="submission" date="2019-06" db="EMBL/GenBank/DDBJ databases">
        <title>Whole genome shotgun sequence of Streptomyces cacaoi subsp. cacaoi NBRC 12748.</title>
        <authorList>
            <person name="Hosoyama A."/>
            <person name="Uohara A."/>
            <person name="Ohji S."/>
            <person name="Ichikawa N."/>
        </authorList>
    </citation>
    <scope>NUCLEOTIDE SEQUENCE [LARGE SCALE GENOMIC DNA]</scope>
    <source>
        <strain evidence="2 3">NBRC 12748</strain>
    </source>
</reference>
<evidence type="ECO:0000256" key="1">
    <source>
        <dbReference type="SAM" id="MobiDB-lite"/>
    </source>
</evidence>